<feature type="transmembrane region" description="Helical" evidence="1">
    <location>
        <begin position="20"/>
        <end position="45"/>
    </location>
</feature>
<reference evidence="4" key="3">
    <citation type="submission" date="2025-04" db="UniProtKB">
        <authorList>
            <consortium name="RefSeq"/>
        </authorList>
    </citation>
    <scope>IDENTIFICATION</scope>
    <source>
        <strain evidence="4">CBS 781.70</strain>
    </source>
</reference>
<dbReference type="RefSeq" id="XP_033535677.1">
    <property type="nucleotide sequence ID" value="XM_033679221.1"/>
</dbReference>
<keyword evidence="3" id="KW-1185">Reference proteome</keyword>
<proteinExistence type="predicted"/>
<dbReference type="Proteomes" id="UP000504638">
    <property type="component" value="Unplaced"/>
</dbReference>
<keyword evidence="1" id="KW-1133">Transmembrane helix</keyword>
<name>A0A6G1G7Y2_9PEZI</name>
<dbReference type="GeneID" id="54419791"/>
<sequence>MLHFFGLHHRFTDRIRTFAVFWFLSRVIIHFPAPGILSIVSLATASFIAMSSPGMCAPHEPIWPIEVFK</sequence>
<evidence type="ECO:0000313" key="2">
    <source>
        <dbReference type="EMBL" id="KAF1814046.1"/>
    </source>
</evidence>
<reference evidence="2 4" key="1">
    <citation type="submission" date="2020-01" db="EMBL/GenBank/DDBJ databases">
        <authorList>
            <consortium name="DOE Joint Genome Institute"/>
            <person name="Haridas S."/>
            <person name="Albert R."/>
            <person name="Binder M."/>
            <person name="Bloem J."/>
            <person name="Labutti K."/>
            <person name="Salamov A."/>
            <person name="Andreopoulos B."/>
            <person name="Baker S.E."/>
            <person name="Barry K."/>
            <person name="Bills G."/>
            <person name="Bluhm B.H."/>
            <person name="Cannon C."/>
            <person name="Castanera R."/>
            <person name="Culley D.E."/>
            <person name="Daum C."/>
            <person name="Ezra D."/>
            <person name="Gonzalez J.B."/>
            <person name="Henrissat B."/>
            <person name="Kuo A."/>
            <person name="Liang C."/>
            <person name="Lipzen A."/>
            <person name="Lutzoni F."/>
            <person name="Magnuson J."/>
            <person name="Mondo S."/>
            <person name="Nolan M."/>
            <person name="Ohm R."/>
            <person name="Pangilinan J."/>
            <person name="Park H.-J."/>
            <person name="Ramirez L."/>
            <person name="Alfaro M."/>
            <person name="Sun H."/>
            <person name="Tritt A."/>
            <person name="Yoshinaga Y."/>
            <person name="Zwiers L.-H."/>
            <person name="Turgeon B.G."/>
            <person name="Goodwin S.B."/>
            <person name="Spatafora J.W."/>
            <person name="Crous P.W."/>
            <person name="Grigoriev I.V."/>
        </authorList>
    </citation>
    <scope>NUCLEOTIDE SEQUENCE</scope>
    <source>
        <strain evidence="2 4">CBS 781.70</strain>
    </source>
</reference>
<organism evidence="2">
    <name type="scientific">Eremomyces bilateralis CBS 781.70</name>
    <dbReference type="NCBI Taxonomy" id="1392243"/>
    <lineage>
        <taxon>Eukaryota</taxon>
        <taxon>Fungi</taxon>
        <taxon>Dikarya</taxon>
        <taxon>Ascomycota</taxon>
        <taxon>Pezizomycotina</taxon>
        <taxon>Dothideomycetes</taxon>
        <taxon>Dothideomycetes incertae sedis</taxon>
        <taxon>Eremomycetales</taxon>
        <taxon>Eremomycetaceae</taxon>
        <taxon>Eremomyces</taxon>
    </lineage>
</organism>
<dbReference type="EMBL" id="ML975154">
    <property type="protein sequence ID" value="KAF1814046.1"/>
    <property type="molecule type" value="Genomic_DNA"/>
</dbReference>
<evidence type="ECO:0000313" key="3">
    <source>
        <dbReference type="Proteomes" id="UP000504638"/>
    </source>
</evidence>
<accession>A0A6G1G7Y2</accession>
<reference evidence="4" key="2">
    <citation type="submission" date="2020-04" db="EMBL/GenBank/DDBJ databases">
        <authorList>
            <consortium name="NCBI Genome Project"/>
        </authorList>
    </citation>
    <scope>NUCLEOTIDE SEQUENCE</scope>
    <source>
        <strain evidence="4">CBS 781.70</strain>
    </source>
</reference>
<protein>
    <submittedName>
        <fullName evidence="2 4">Uncharacterized protein</fullName>
    </submittedName>
</protein>
<keyword evidence="1" id="KW-0812">Transmembrane</keyword>
<evidence type="ECO:0000256" key="1">
    <source>
        <dbReference type="SAM" id="Phobius"/>
    </source>
</evidence>
<dbReference type="AlphaFoldDB" id="A0A6G1G7Y2"/>
<dbReference type="OrthoDB" id="295656at2759"/>
<keyword evidence="1" id="KW-0472">Membrane</keyword>
<evidence type="ECO:0000313" key="4">
    <source>
        <dbReference type="RefSeq" id="XP_033535677.1"/>
    </source>
</evidence>
<gene>
    <name evidence="2 4" type="ORF">P152DRAFT_457407</name>
</gene>